<dbReference type="KEGG" id="acru:HHL28_12345"/>
<organism evidence="2 3">
    <name type="scientific">Aerophototrophica crusticola</name>
    <dbReference type="NCBI Taxonomy" id="1709002"/>
    <lineage>
        <taxon>Bacteria</taxon>
        <taxon>Pseudomonadati</taxon>
        <taxon>Pseudomonadota</taxon>
        <taxon>Alphaproteobacteria</taxon>
        <taxon>Rhodospirillales</taxon>
        <taxon>Rhodospirillaceae</taxon>
        <taxon>Aerophototrophica</taxon>
    </lineage>
</organism>
<dbReference type="AlphaFoldDB" id="A0A858R852"/>
<keyword evidence="1" id="KW-1133">Transmembrane helix</keyword>
<keyword evidence="1" id="KW-0812">Transmembrane</keyword>
<evidence type="ECO:0000313" key="2">
    <source>
        <dbReference type="EMBL" id="QJE73779.1"/>
    </source>
</evidence>
<feature type="transmembrane region" description="Helical" evidence="1">
    <location>
        <begin position="45"/>
        <end position="64"/>
    </location>
</feature>
<evidence type="ECO:0000256" key="1">
    <source>
        <dbReference type="SAM" id="Phobius"/>
    </source>
</evidence>
<keyword evidence="1" id="KW-0472">Membrane</keyword>
<protein>
    <submittedName>
        <fullName evidence="2">Uncharacterized protein</fullName>
    </submittedName>
</protein>
<accession>A0A858R852</accession>
<feature type="transmembrane region" description="Helical" evidence="1">
    <location>
        <begin position="76"/>
        <end position="106"/>
    </location>
</feature>
<reference evidence="2" key="1">
    <citation type="submission" date="2020-04" db="EMBL/GenBank/DDBJ databases">
        <title>A desert anoxygenic phototrophic bacterium fixes CO2 using RubisCO under aerobic conditions.</title>
        <authorList>
            <person name="Tang K."/>
        </authorList>
    </citation>
    <scope>NUCLEOTIDE SEQUENCE [LARGE SCALE GENOMIC DNA]</scope>
    <source>
        <strain evidence="2">MIMtkB3</strain>
    </source>
</reference>
<dbReference type="EMBL" id="CP051775">
    <property type="protein sequence ID" value="QJE73779.1"/>
    <property type="molecule type" value="Genomic_DNA"/>
</dbReference>
<gene>
    <name evidence="2" type="ORF">HHL28_12345</name>
</gene>
<evidence type="ECO:0000313" key="3">
    <source>
        <dbReference type="Proteomes" id="UP000501891"/>
    </source>
</evidence>
<sequence>MSLNSHPESRPFPLSPVALKILGDAVLAATLLRAGDLPPESQGQAVVLALLLGLGTSMAAGLMLVRSGQGQLWEITTVACLVAMTVLLALHGVLFFALMFGGIALWRWRQLNAKRAGG</sequence>
<keyword evidence="3" id="KW-1185">Reference proteome</keyword>
<proteinExistence type="predicted"/>
<dbReference type="Proteomes" id="UP000501891">
    <property type="component" value="Chromosome"/>
</dbReference>
<name>A0A858R852_9PROT</name>